<accession>A0A0K1QFZ1</accession>
<dbReference type="AlphaFoldDB" id="A0A0K1QFZ1"/>
<proteinExistence type="predicted"/>
<dbReference type="GO" id="GO:0004674">
    <property type="term" value="F:protein serine/threonine kinase activity"/>
    <property type="evidence" value="ECO:0007669"/>
    <property type="project" value="UniProtKB-KW"/>
</dbReference>
<keyword evidence="3" id="KW-1185">Reference proteome</keyword>
<keyword evidence="2" id="KW-0808">Transferase</keyword>
<keyword evidence="2" id="KW-0723">Serine/threonine-protein kinase</keyword>
<dbReference type="InterPro" id="IPR011989">
    <property type="entry name" value="ARM-like"/>
</dbReference>
<evidence type="ECO:0000256" key="1">
    <source>
        <dbReference type="SAM" id="MobiDB-lite"/>
    </source>
</evidence>
<dbReference type="SUPFAM" id="SSF48431">
    <property type="entry name" value="Lipovitellin-phosvitin complex, superhelical domain"/>
    <property type="match status" value="1"/>
</dbReference>
<feature type="region of interest" description="Disordered" evidence="1">
    <location>
        <begin position="98"/>
        <end position="129"/>
    </location>
</feature>
<gene>
    <name evidence="2" type="ORF">AKJ09_11354</name>
</gene>
<dbReference type="KEGG" id="llu:AKJ09_11354"/>
<dbReference type="Gene3D" id="1.25.10.10">
    <property type="entry name" value="Leucine-rich Repeat Variant"/>
    <property type="match status" value="1"/>
</dbReference>
<organism evidence="2 3">
    <name type="scientific">Labilithrix luteola</name>
    <dbReference type="NCBI Taxonomy" id="1391654"/>
    <lineage>
        <taxon>Bacteria</taxon>
        <taxon>Pseudomonadati</taxon>
        <taxon>Myxococcota</taxon>
        <taxon>Polyangia</taxon>
        <taxon>Polyangiales</taxon>
        <taxon>Labilitrichaceae</taxon>
        <taxon>Labilithrix</taxon>
    </lineage>
</organism>
<protein>
    <submittedName>
        <fullName evidence="2">Serine/threonine protein kinase PrkC, regulator of stationary phase</fullName>
    </submittedName>
</protein>
<name>A0A0K1QFZ1_9BACT</name>
<dbReference type="Proteomes" id="UP000064967">
    <property type="component" value="Chromosome"/>
</dbReference>
<sequence length="512" mass="55134">MLVARLADDSARSYLEYLARFNEAAWVSLVVGPSSNVRHVLEVHTPSSTEPLRILADPLGPRDDRGGFPLRLSRIGEFDETPLDTSVVEYVPLEEPAEERETLELVPPPSLPPSSFVPQPSAPRSSDVPSWLEENAQQYSRFLTDMAIATPKVDELVEVLARDPAAVLRQLVVEADPRVAVPMLEGIGKATLVLAQHVDVWALWAVSSAVHGIASHATDELIRRAAKDVTTIFSDTRVLAPIALQLLAQQNEVVAEPAYKLLVQAGVAGAYALYRARTQLATNPGVRGPFVQTLRAIGDRAWPVVRAALDRIPGTAMTGAHPLAAELACDLLVCVPPTAEDSSGYLLAKYTHAVDPLLCRASARALARVWHERAVPLLLDMLAEATDDGRACAAIAGLRDVGASDEEVVRALAPVLVRPGPASRELRLEAISTMAVVTEAGRAVAVPVLARIVRDLEEDDDIVLAACRSLLASMGNEARAVIINRALRTGSPLREHLEELLENPTLDPPSSH</sequence>
<dbReference type="InterPro" id="IPR011030">
    <property type="entry name" value="Lipovitellin_superhlx_dom"/>
</dbReference>
<keyword evidence="2" id="KW-0418">Kinase</keyword>
<evidence type="ECO:0000313" key="3">
    <source>
        <dbReference type="Proteomes" id="UP000064967"/>
    </source>
</evidence>
<reference evidence="2 3" key="1">
    <citation type="submission" date="2015-08" db="EMBL/GenBank/DDBJ databases">
        <authorList>
            <person name="Babu N.S."/>
            <person name="Beckwith C.J."/>
            <person name="Beseler K.G."/>
            <person name="Brison A."/>
            <person name="Carone J.V."/>
            <person name="Caskin T.P."/>
            <person name="Diamond M."/>
            <person name="Durham M.E."/>
            <person name="Foxe J.M."/>
            <person name="Go M."/>
            <person name="Henderson B.A."/>
            <person name="Jones I.B."/>
            <person name="McGettigan J.A."/>
            <person name="Micheletti S.J."/>
            <person name="Nasrallah M.E."/>
            <person name="Ortiz D."/>
            <person name="Piller C.R."/>
            <person name="Privatt S.R."/>
            <person name="Schneider S.L."/>
            <person name="Sharp S."/>
            <person name="Smith T.C."/>
            <person name="Stanton J.D."/>
            <person name="Ullery H.E."/>
            <person name="Wilson R.J."/>
            <person name="Serrano M.G."/>
            <person name="Buck G."/>
            <person name="Lee V."/>
            <person name="Wang Y."/>
            <person name="Carvalho R."/>
            <person name="Voegtly L."/>
            <person name="Shi R."/>
            <person name="Duckworth R."/>
            <person name="Johnson A."/>
            <person name="Loviza R."/>
            <person name="Walstead R."/>
            <person name="Shah Z."/>
            <person name="Kiflezghi M."/>
            <person name="Wade K."/>
            <person name="Ball S.L."/>
            <person name="Bradley K.W."/>
            <person name="Asai D.J."/>
            <person name="Bowman C.A."/>
            <person name="Russell D.A."/>
            <person name="Pope W.H."/>
            <person name="Jacobs-Sera D."/>
            <person name="Hendrix R.W."/>
            <person name="Hatfull G.F."/>
        </authorList>
    </citation>
    <scope>NUCLEOTIDE SEQUENCE [LARGE SCALE GENOMIC DNA]</scope>
    <source>
        <strain evidence="2 3">DSM 27648</strain>
    </source>
</reference>
<dbReference type="RefSeq" id="WP_146655267.1">
    <property type="nucleotide sequence ID" value="NZ_CP012333.1"/>
</dbReference>
<dbReference type="EMBL" id="CP012333">
    <property type="protein sequence ID" value="AKV04691.1"/>
    <property type="molecule type" value="Genomic_DNA"/>
</dbReference>
<evidence type="ECO:0000313" key="2">
    <source>
        <dbReference type="EMBL" id="AKV04691.1"/>
    </source>
</evidence>